<dbReference type="RefSeq" id="WP_359791104.1">
    <property type="nucleotide sequence ID" value="NZ_JBEYBN010000041.1"/>
</dbReference>
<feature type="compositionally biased region" description="Low complexity" evidence="1">
    <location>
        <begin position="21"/>
        <end position="47"/>
    </location>
</feature>
<sequence>MPVDFTGGVRSRSSSETRLPSGTTSGSAKAGASAASARTVTRATASYRRMELV</sequence>
<accession>A0ABV2Y0K1</accession>
<evidence type="ECO:0000313" key="2">
    <source>
        <dbReference type="EMBL" id="MEU2269793.1"/>
    </source>
</evidence>
<organism evidence="2 3">
    <name type="scientific">Streptomyces olindensis</name>
    <dbReference type="NCBI Taxonomy" id="358823"/>
    <lineage>
        <taxon>Bacteria</taxon>
        <taxon>Bacillati</taxon>
        <taxon>Actinomycetota</taxon>
        <taxon>Actinomycetes</taxon>
        <taxon>Kitasatosporales</taxon>
        <taxon>Streptomycetaceae</taxon>
        <taxon>Streptomyces</taxon>
    </lineage>
</organism>
<dbReference type="EMBL" id="JBEYBN010000041">
    <property type="protein sequence ID" value="MEU2269793.1"/>
    <property type="molecule type" value="Genomic_DNA"/>
</dbReference>
<feature type="compositionally biased region" description="Polar residues" evidence="1">
    <location>
        <begin position="11"/>
        <end position="20"/>
    </location>
</feature>
<reference evidence="2 3" key="1">
    <citation type="submission" date="2024-06" db="EMBL/GenBank/DDBJ databases">
        <title>The Natural Products Discovery Center: Release of the First 8490 Sequenced Strains for Exploring Actinobacteria Biosynthetic Diversity.</title>
        <authorList>
            <person name="Kalkreuter E."/>
            <person name="Kautsar S.A."/>
            <person name="Yang D."/>
            <person name="Bader C.D."/>
            <person name="Teijaro C.N."/>
            <person name="Fluegel L."/>
            <person name="Davis C.M."/>
            <person name="Simpson J.R."/>
            <person name="Lauterbach L."/>
            <person name="Steele A.D."/>
            <person name="Gui C."/>
            <person name="Meng S."/>
            <person name="Li G."/>
            <person name="Viehrig K."/>
            <person name="Ye F."/>
            <person name="Su P."/>
            <person name="Kiefer A.F."/>
            <person name="Nichols A."/>
            <person name="Cepeda A.J."/>
            <person name="Yan W."/>
            <person name="Fan B."/>
            <person name="Jiang Y."/>
            <person name="Adhikari A."/>
            <person name="Zheng C.-J."/>
            <person name="Schuster L."/>
            <person name="Cowan T.M."/>
            <person name="Smanski M.J."/>
            <person name="Chevrette M.G."/>
            <person name="De Carvalho L.P.S."/>
            <person name="Shen B."/>
        </authorList>
    </citation>
    <scope>NUCLEOTIDE SEQUENCE [LARGE SCALE GENOMIC DNA]</scope>
    <source>
        <strain evidence="2 3">NPDC019583</strain>
    </source>
</reference>
<keyword evidence="3" id="KW-1185">Reference proteome</keyword>
<evidence type="ECO:0000313" key="3">
    <source>
        <dbReference type="Proteomes" id="UP001550603"/>
    </source>
</evidence>
<proteinExistence type="predicted"/>
<protein>
    <submittedName>
        <fullName evidence="2">Uncharacterized protein</fullName>
    </submittedName>
</protein>
<comment type="caution">
    <text evidence="2">The sequence shown here is derived from an EMBL/GenBank/DDBJ whole genome shotgun (WGS) entry which is preliminary data.</text>
</comment>
<feature type="region of interest" description="Disordered" evidence="1">
    <location>
        <begin position="1"/>
        <end position="53"/>
    </location>
</feature>
<dbReference type="Proteomes" id="UP001550603">
    <property type="component" value="Unassembled WGS sequence"/>
</dbReference>
<evidence type="ECO:0000256" key="1">
    <source>
        <dbReference type="SAM" id="MobiDB-lite"/>
    </source>
</evidence>
<name>A0ABV2Y0K1_9ACTN</name>
<gene>
    <name evidence="2" type="ORF">ABZ568_26000</name>
</gene>